<dbReference type="KEGG" id="meh:M301_0974"/>
<feature type="compositionally biased region" description="Polar residues" evidence="1">
    <location>
        <begin position="104"/>
        <end position="125"/>
    </location>
</feature>
<dbReference type="RefSeq" id="WP_013147674.1">
    <property type="nucleotide sequence ID" value="NC_014207.1"/>
</dbReference>
<evidence type="ECO:0000256" key="1">
    <source>
        <dbReference type="SAM" id="MobiDB-lite"/>
    </source>
</evidence>
<sequence precursor="true">MNDPTFKAIERKVNLALCFVAVVIVVGLTFSSFATAKSMAGTEYRFLENNITVKFNDAKLRCGPVTSVAFDKCIADAESIRNTSKLELDAQRKAMVGTKHESRSSGNTAKLNSHSNIKSNNTNTMPVMDELTPAFKKTRLI</sequence>
<feature type="region of interest" description="Disordered" evidence="1">
    <location>
        <begin position="95"/>
        <end position="130"/>
    </location>
</feature>
<dbReference type="HOGENOM" id="CLU_1823125_0_0_4"/>
<dbReference type="AlphaFoldDB" id="D7DPY7"/>
<name>D7DPY7_METV0</name>
<reference evidence="3" key="1">
    <citation type="submission" date="2010-05" db="EMBL/GenBank/DDBJ databases">
        <title>Complete sequence of Methylotenera sp. 301.</title>
        <authorList>
            <person name="Lucas S."/>
            <person name="Copeland A."/>
            <person name="Lapidus A."/>
            <person name="Cheng J.-F."/>
            <person name="Bruce D."/>
            <person name="Goodwin L."/>
            <person name="Pitluck S."/>
            <person name="Clum A."/>
            <person name="Land M."/>
            <person name="Hauser L."/>
            <person name="Kyrpides N."/>
            <person name="Ivanova N."/>
            <person name="Chistoservova L."/>
            <person name="Kalyuzhnaya M."/>
            <person name="Woyke T."/>
        </authorList>
    </citation>
    <scope>NUCLEOTIDE SEQUENCE [LARGE SCALE GENOMIC DNA]</scope>
    <source>
        <strain evidence="3">301</strain>
    </source>
</reference>
<proteinExistence type="predicted"/>
<dbReference type="EMBL" id="CP002056">
    <property type="protein sequence ID" value="ADI29358.1"/>
    <property type="molecule type" value="Genomic_DNA"/>
</dbReference>
<organism evidence="2 3">
    <name type="scientific">Methylotenera versatilis (strain 301)</name>
    <dbReference type="NCBI Taxonomy" id="666681"/>
    <lineage>
        <taxon>Bacteria</taxon>
        <taxon>Pseudomonadati</taxon>
        <taxon>Pseudomonadota</taxon>
        <taxon>Betaproteobacteria</taxon>
        <taxon>Nitrosomonadales</taxon>
        <taxon>Methylophilaceae</taxon>
        <taxon>Methylotenera</taxon>
    </lineage>
</organism>
<protein>
    <submittedName>
        <fullName evidence="2">Uncharacterized protein</fullName>
    </submittedName>
</protein>
<gene>
    <name evidence="2" type="ordered locus">M301_0974</name>
</gene>
<keyword evidence="3" id="KW-1185">Reference proteome</keyword>
<dbReference type="Proteomes" id="UP000000383">
    <property type="component" value="Chromosome"/>
</dbReference>
<reference evidence="2 3" key="2">
    <citation type="journal article" date="2011" name="J. Bacteriol.">
        <title>Genomes of three methylotrophs from a single niche uncover genetic and metabolic divergence of Methylophilaceae.</title>
        <authorList>
            <person name="Lapidus A."/>
            <person name="Clum A."/>
            <person name="Labutti K."/>
            <person name="Kaluzhnaya M.G."/>
            <person name="Lim S."/>
            <person name="Beck D.A."/>
            <person name="Glavina Del Rio T."/>
            <person name="Nolan M."/>
            <person name="Mavromatis K."/>
            <person name="Huntemann M."/>
            <person name="Lucas S."/>
            <person name="Lidstrom M.E."/>
            <person name="Ivanova N."/>
            <person name="Chistoserdova L."/>
        </authorList>
    </citation>
    <scope>NUCLEOTIDE SEQUENCE [LARGE SCALE GENOMIC DNA]</scope>
    <source>
        <strain evidence="2 3">301</strain>
    </source>
</reference>
<accession>D7DPY7</accession>
<evidence type="ECO:0000313" key="2">
    <source>
        <dbReference type="EMBL" id="ADI29358.1"/>
    </source>
</evidence>
<dbReference type="STRING" id="666681.M301_0974"/>
<evidence type="ECO:0000313" key="3">
    <source>
        <dbReference type="Proteomes" id="UP000000383"/>
    </source>
</evidence>